<evidence type="ECO:0000259" key="1">
    <source>
        <dbReference type="Pfam" id="PF24347"/>
    </source>
</evidence>
<dbReference type="InterPro" id="IPR012511">
    <property type="entry name" value="AdoMetDC_leader"/>
</dbReference>
<keyword evidence="3" id="KW-1185">Reference proteome</keyword>
<proteinExistence type="predicted"/>
<name>A0A2P6SG24_ROSCH</name>
<evidence type="ECO:0000313" key="3">
    <source>
        <dbReference type="Proteomes" id="UP000238479"/>
    </source>
</evidence>
<comment type="caution">
    <text evidence="2">The sequence shown here is derived from an EMBL/GenBank/DDBJ whole genome shotgun (WGS) entry which is preliminary data.</text>
</comment>
<dbReference type="Proteomes" id="UP000238479">
    <property type="component" value="Chromosome 1"/>
</dbReference>
<dbReference type="EMBL" id="PDCK01000039">
    <property type="protein sequence ID" value="PRQ57633.1"/>
    <property type="molecule type" value="Genomic_DNA"/>
</dbReference>
<gene>
    <name evidence="2" type="ORF">RchiOBHm_Chr1g0350481</name>
</gene>
<dbReference type="AlphaFoldDB" id="A0A2P6SG24"/>
<feature type="domain" description="FIGL1 N-terminal" evidence="1">
    <location>
        <begin position="2"/>
        <end position="35"/>
    </location>
</feature>
<dbReference type="InterPro" id="IPR056224">
    <property type="entry name" value="FIGL1_N"/>
</dbReference>
<protein>
    <submittedName>
        <fullName evidence="2">Putative S-adenosyl-l-methionine decarboxylase leader peptide</fullName>
    </submittedName>
</protein>
<sequence>MQVDDNLNRLQSLLFATELAAERKDFSSAQICSLRPTVPLDLSSTMLSSALFSAKPSPSSVRLNVLMESKGGKKSSSCKSYSTKHLSDIYNIEDVQPNGGIKKFRSAAYSNCALKPS</sequence>
<dbReference type="Pfam" id="PF08132">
    <property type="entry name" value="AdoMetDC_leader"/>
    <property type="match status" value="1"/>
</dbReference>
<dbReference type="PANTHER" id="PTHR35727">
    <property type="entry name" value="BNAA05G33520D PROTEIN"/>
    <property type="match status" value="1"/>
</dbReference>
<dbReference type="Gramene" id="PRQ57633">
    <property type="protein sequence ID" value="PRQ57633"/>
    <property type="gene ID" value="RchiOBHm_Chr1g0350481"/>
</dbReference>
<accession>A0A2P6SG24</accession>
<dbReference type="STRING" id="74649.A0A2P6SG24"/>
<reference evidence="2 3" key="1">
    <citation type="journal article" date="2018" name="Nat. Genet.">
        <title>The Rosa genome provides new insights in the design of modern roses.</title>
        <authorList>
            <person name="Bendahmane M."/>
        </authorList>
    </citation>
    <scope>NUCLEOTIDE SEQUENCE [LARGE SCALE GENOMIC DNA]</scope>
    <source>
        <strain evidence="3">cv. Old Blush</strain>
    </source>
</reference>
<evidence type="ECO:0000313" key="2">
    <source>
        <dbReference type="EMBL" id="PRQ57633.1"/>
    </source>
</evidence>
<dbReference type="Pfam" id="PF24347">
    <property type="entry name" value="FIGL1_N"/>
    <property type="match status" value="1"/>
</dbReference>
<dbReference type="PANTHER" id="PTHR35727:SF7">
    <property type="entry name" value="S-ADENOSYLMETHIONINE DECARBOXYLASE PROENZYME"/>
    <property type="match status" value="1"/>
</dbReference>
<organism evidence="2 3">
    <name type="scientific">Rosa chinensis</name>
    <name type="common">China rose</name>
    <dbReference type="NCBI Taxonomy" id="74649"/>
    <lineage>
        <taxon>Eukaryota</taxon>
        <taxon>Viridiplantae</taxon>
        <taxon>Streptophyta</taxon>
        <taxon>Embryophyta</taxon>
        <taxon>Tracheophyta</taxon>
        <taxon>Spermatophyta</taxon>
        <taxon>Magnoliopsida</taxon>
        <taxon>eudicotyledons</taxon>
        <taxon>Gunneridae</taxon>
        <taxon>Pentapetalae</taxon>
        <taxon>rosids</taxon>
        <taxon>fabids</taxon>
        <taxon>Rosales</taxon>
        <taxon>Rosaceae</taxon>
        <taxon>Rosoideae</taxon>
        <taxon>Rosoideae incertae sedis</taxon>
        <taxon>Rosa</taxon>
    </lineage>
</organism>